<evidence type="ECO:0000259" key="1">
    <source>
        <dbReference type="Pfam" id="PF13087"/>
    </source>
</evidence>
<organism evidence="2 3">
    <name type="scientific">Emiliania huxleyi (strain CCMP1516)</name>
    <dbReference type="NCBI Taxonomy" id="280463"/>
    <lineage>
        <taxon>Eukaryota</taxon>
        <taxon>Haptista</taxon>
        <taxon>Haptophyta</taxon>
        <taxon>Prymnesiophyceae</taxon>
        <taxon>Isochrysidales</taxon>
        <taxon>Noelaerhabdaceae</taxon>
        <taxon>Emiliania</taxon>
    </lineage>
</organism>
<dbReference type="InterPro" id="IPR045055">
    <property type="entry name" value="DNA2/NAM7-like"/>
</dbReference>
<reference evidence="2" key="2">
    <citation type="submission" date="2024-10" db="UniProtKB">
        <authorList>
            <consortium name="EnsemblProtists"/>
        </authorList>
    </citation>
    <scope>IDENTIFICATION</scope>
</reference>
<dbReference type="AlphaFoldDB" id="A0A0D3KIQ2"/>
<evidence type="ECO:0000313" key="2">
    <source>
        <dbReference type="EnsemblProtists" id="EOD35637"/>
    </source>
</evidence>
<dbReference type="eggNOG" id="KOG1803">
    <property type="taxonomic scope" value="Eukaryota"/>
</dbReference>
<dbReference type="InterPro" id="IPR041679">
    <property type="entry name" value="DNA2/NAM7-like_C"/>
</dbReference>
<dbReference type="Gene3D" id="3.40.50.300">
    <property type="entry name" value="P-loop containing nucleotide triphosphate hydrolases"/>
    <property type="match status" value="1"/>
</dbReference>
<dbReference type="SUPFAM" id="SSF52540">
    <property type="entry name" value="P-loop containing nucleoside triphosphate hydrolases"/>
    <property type="match status" value="1"/>
</dbReference>
<dbReference type="Pfam" id="PF13087">
    <property type="entry name" value="AAA_12"/>
    <property type="match status" value="1"/>
</dbReference>
<accession>A0A0D3KIQ2</accession>
<dbReference type="STRING" id="2903.R1DKU8"/>
<dbReference type="PANTHER" id="PTHR10887:SF495">
    <property type="entry name" value="HELICASE SENATAXIN ISOFORM X1-RELATED"/>
    <property type="match status" value="1"/>
</dbReference>
<protein>
    <recommendedName>
        <fullName evidence="1">DNA2/NAM7 helicase-like C-terminal domain-containing protein</fullName>
    </recommendedName>
</protein>
<dbReference type="EnsemblProtists" id="EOD35637">
    <property type="protein sequence ID" value="EOD35637"/>
    <property type="gene ID" value="EMIHUDRAFT_48407"/>
</dbReference>
<dbReference type="OMA" id="LCVAITR"/>
<dbReference type="PaxDb" id="2903-EOD35637"/>
<dbReference type="KEGG" id="ehx:EMIHUDRAFT_48407"/>
<dbReference type="PANTHER" id="PTHR10887">
    <property type="entry name" value="DNA2/NAM7 HELICASE FAMILY"/>
    <property type="match status" value="1"/>
</dbReference>
<dbReference type="InterPro" id="IPR027417">
    <property type="entry name" value="P-loop_NTPase"/>
</dbReference>
<dbReference type="RefSeq" id="XP_005788066.1">
    <property type="nucleotide sequence ID" value="XM_005788009.1"/>
</dbReference>
<sequence length="77" mass="8400">VLTPYSSQVDLVRREGTACRVSTVDSFQGQETDLVVFSATRSNGVGDLGFCRDPRRLCVAITRARRGLVLIGDARTL</sequence>
<keyword evidence="3" id="KW-1185">Reference proteome</keyword>
<name>A0A0D3KIQ2_EMIH1</name>
<dbReference type="InterPro" id="IPR047187">
    <property type="entry name" value="SF1_C_Upf1"/>
</dbReference>
<proteinExistence type="predicted"/>
<dbReference type="Proteomes" id="UP000013827">
    <property type="component" value="Unassembled WGS sequence"/>
</dbReference>
<evidence type="ECO:0000313" key="3">
    <source>
        <dbReference type="Proteomes" id="UP000013827"/>
    </source>
</evidence>
<dbReference type="GeneID" id="17280908"/>
<feature type="domain" description="DNA2/NAM7 helicase-like C-terminal" evidence="1">
    <location>
        <begin position="1"/>
        <end position="74"/>
    </location>
</feature>
<reference evidence="3" key="1">
    <citation type="journal article" date="2013" name="Nature">
        <title>Pan genome of the phytoplankton Emiliania underpins its global distribution.</title>
        <authorList>
            <person name="Read B.A."/>
            <person name="Kegel J."/>
            <person name="Klute M.J."/>
            <person name="Kuo A."/>
            <person name="Lefebvre S.C."/>
            <person name="Maumus F."/>
            <person name="Mayer C."/>
            <person name="Miller J."/>
            <person name="Monier A."/>
            <person name="Salamov A."/>
            <person name="Young J."/>
            <person name="Aguilar M."/>
            <person name="Claverie J.M."/>
            <person name="Frickenhaus S."/>
            <person name="Gonzalez K."/>
            <person name="Herman E.K."/>
            <person name="Lin Y.C."/>
            <person name="Napier J."/>
            <person name="Ogata H."/>
            <person name="Sarno A.F."/>
            <person name="Shmutz J."/>
            <person name="Schroeder D."/>
            <person name="de Vargas C."/>
            <person name="Verret F."/>
            <person name="von Dassow P."/>
            <person name="Valentin K."/>
            <person name="Van de Peer Y."/>
            <person name="Wheeler G."/>
            <person name="Dacks J.B."/>
            <person name="Delwiche C.F."/>
            <person name="Dyhrman S.T."/>
            <person name="Glockner G."/>
            <person name="John U."/>
            <person name="Richards T."/>
            <person name="Worden A.Z."/>
            <person name="Zhang X."/>
            <person name="Grigoriev I.V."/>
            <person name="Allen A.E."/>
            <person name="Bidle K."/>
            <person name="Borodovsky M."/>
            <person name="Bowler C."/>
            <person name="Brownlee C."/>
            <person name="Cock J.M."/>
            <person name="Elias M."/>
            <person name="Gladyshev V.N."/>
            <person name="Groth M."/>
            <person name="Guda C."/>
            <person name="Hadaegh A."/>
            <person name="Iglesias-Rodriguez M.D."/>
            <person name="Jenkins J."/>
            <person name="Jones B.M."/>
            <person name="Lawson T."/>
            <person name="Leese F."/>
            <person name="Lindquist E."/>
            <person name="Lobanov A."/>
            <person name="Lomsadze A."/>
            <person name="Malik S.B."/>
            <person name="Marsh M.E."/>
            <person name="Mackinder L."/>
            <person name="Mock T."/>
            <person name="Mueller-Roeber B."/>
            <person name="Pagarete A."/>
            <person name="Parker M."/>
            <person name="Probert I."/>
            <person name="Quesneville H."/>
            <person name="Raines C."/>
            <person name="Rensing S.A."/>
            <person name="Riano-Pachon D.M."/>
            <person name="Richier S."/>
            <person name="Rokitta S."/>
            <person name="Shiraiwa Y."/>
            <person name="Soanes D.M."/>
            <person name="van der Giezen M."/>
            <person name="Wahlund T.M."/>
            <person name="Williams B."/>
            <person name="Wilson W."/>
            <person name="Wolfe G."/>
            <person name="Wurch L.L."/>
        </authorList>
    </citation>
    <scope>NUCLEOTIDE SEQUENCE</scope>
</reference>
<dbReference type="HOGENOM" id="CLU_159719_0_0_1"/>
<dbReference type="CDD" id="cd18808">
    <property type="entry name" value="SF1_C_Upf1"/>
    <property type="match status" value="1"/>
</dbReference>